<accession>A0ABN9YHS3</accession>
<feature type="compositionally biased region" description="Low complexity" evidence="1">
    <location>
        <begin position="218"/>
        <end position="235"/>
    </location>
</feature>
<keyword evidence="3" id="KW-1185">Reference proteome</keyword>
<organism evidence="2 3">
    <name type="scientific">Prorocentrum cordatum</name>
    <dbReference type="NCBI Taxonomy" id="2364126"/>
    <lineage>
        <taxon>Eukaryota</taxon>
        <taxon>Sar</taxon>
        <taxon>Alveolata</taxon>
        <taxon>Dinophyceae</taxon>
        <taxon>Prorocentrales</taxon>
        <taxon>Prorocentraceae</taxon>
        <taxon>Prorocentrum</taxon>
    </lineage>
</organism>
<feature type="compositionally biased region" description="Polar residues" evidence="1">
    <location>
        <begin position="186"/>
        <end position="201"/>
    </location>
</feature>
<gene>
    <name evidence="2" type="ORF">PCOR1329_LOCUS84561</name>
</gene>
<evidence type="ECO:0000313" key="3">
    <source>
        <dbReference type="Proteomes" id="UP001189429"/>
    </source>
</evidence>
<reference evidence="2" key="1">
    <citation type="submission" date="2023-10" db="EMBL/GenBank/DDBJ databases">
        <authorList>
            <person name="Chen Y."/>
            <person name="Shah S."/>
            <person name="Dougan E. K."/>
            <person name="Thang M."/>
            <person name="Chan C."/>
        </authorList>
    </citation>
    <scope>NUCLEOTIDE SEQUENCE [LARGE SCALE GENOMIC DNA]</scope>
</reference>
<protein>
    <submittedName>
        <fullName evidence="2">Uncharacterized protein</fullName>
    </submittedName>
</protein>
<dbReference type="EMBL" id="CAUYUJ010022381">
    <property type="protein sequence ID" value="CAK0910360.1"/>
    <property type="molecule type" value="Genomic_DNA"/>
</dbReference>
<feature type="compositionally biased region" description="Basic and acidic residues" evidence="1">
    <location>
        <begin position="291"/>
        <end position="306"/>
    </location>
</feature>
<sequence>MDDNDFFGFSPGKGDGLSPPMDICGLCDKEDTLANLCCFKKGLKLHRARFNGIRAHDSFVGNGAPEQVQEVINNEFKTNRPAWKARVLPWVKPEQRDDARAEAKAKYLSIQDTIKKETNKELDDDLSLALVQFQAFHGFWNRMSDEDCEVLFWKKHKEQGGGHDTVENGEKIAKVKEKDIQRTRNSKGVTRTDSTAKITTVSEDDYENKRRRITSKRAAPSAGSTGGPSASAAPSTIGYPTSYFSESEGPASPAQSILSAETLKLAPRSHEAAAADEEQDKKSTRSGQSRRGVEINIDDKTRERKVPTQSEINDTDAVRFMNMKKLWRHMAEHVSKGFQDPSNGFIKQLTQESARVDAAMERDLPITTDELKTKLKTMCLELDKEIDNITQATKGTFLKVTQNLEEKMKGLEKEKDSVMDQLAGFKFISTESKDKSRKEYMQHYNRALTIQKRLIKGQFQKEVAAIWSRSLYAGFGEDQKNYMLGNSDAGQKEKTAKGGRKVKKLMLQCEAVKNSDPIDFEKVGIWTAGPFCDAVKNYMEKLGDTIHSKIEGIERAFDERGSNWLGCLGRLNISAPEDPALSLLGDGYFDIGTKDCVPWLCTVRADAFRHGPSAFPLNGYSNLVVVISEVMQFVLLPVANIISQGIILADVPKFLASEGATTTLEAGYLVTLAHHETLYVPYGFIALPLYYPATLDESKKSVLGHCMVLPLLHQQRMKAYAATNAAVTKAVNSSNMTFLSNQPQQMYKDRAAGLSRFHNE</sequence>
<evidence type="ECO:0000256" key="1">
    <source>
        <dbReference type="SAM" id="MobiDB-lite"/>
    </source>
</evidence>
<feature type="compositionally biased region" description="Basic and acidic residues" evidence="1">
    <location>
        <begin position="268"/>
        <end position="283"/>
    </location>
</feature>
<comment type="caution">
    <text evidence="2">The sequence shown here is derived from an EMBL/GenBank/DDBJ whole genome shotgun (WGS) entry which is preliminary data.</text>
</comment>
<feature type="region of interest" description="Disordered" evidence="1">
    <location>
        <begin position="266"/>
        <end position="309"/>
    </location>
</feature>
<name>A0ABN9YHS3_9DINO</name>
<feature type="region of interest" description="Disordered" evidence="1">
    <location>
        <begin position="180"/>
        <end position="235"/>
    </location>
</feature>
<evidence type="ECO:0000313" key="2">
    <source>
        <dbReference type="EMBL" id="CAK0910360.1"/>
    </source>
</evidence>
<dbReference type="Proteomes" id="UP001189429">
    <property type="component" value="Unassembled WGS sequence"/>
</dbReference>
<proteinExistence type="predicted"/>